<accession>A0A024UQW7</accession>
<evidence type="ECO:0000313" key="5">
    <source>
        <dbReference type="EMBL" id="ETW08247.1"/>
    </source>
</evidence>
<dbReference type="GO" id="GO:0031080">
    <property type="term" value="C:nuclear pore outer ring"/>
    <property type="evidence" value="ECO:0007669"/>
    <property type="project" value="TreeGrafter"/>
</dbReference>
<evidence type="ECO:0000256" key="2">
    <source>
        <dbReference type="ARBA" id="ARBA00022574"/>
    </source>
</evidence>
<dbReference type="Pfam" id="PF00400">
    <property type="entry name" value="WD40"/>
    <property type="match status" value="2"/>
</dbReference>
<organism evidence="5">
    <name type="scientific">Aphanomyces invadans</name>
    <dbReference type="NCBI Taxonomy" id="157072"/>
    <lineage>
        <taxon>Eukaryota</taxon>
        <taxon>Sar</taxon>
        <taxon>Stramenopiles</taxon>
        <taxon>Oomycota</taxon>
        <taxon>Saprolegniomycetes</taxon>
        <taxon>Saprolegniales</taxon>
        <taxon>Verrucalvaceae</taxon>
        <taxon>Aphanomyces</taxon>
    </lineage>
</organism>
<keyword evidence="3" id="KW-0677">Repeat</keyword>
<evidence type="ECO:0000256" key="1">
    <source>
        <dbReference type="ARBA" id="ARBA00004123"/>
    </source>
</evidence>
<dbReference type="PANTHER" id="PTHR22652:SF0">
    <property type="entry name" value="NUCLEOPORIN NUP43"/>
    <property type="match status" value="1"/>
</dbReference>
<evidence type="ECO:0000256" key="3">
    <source>
        <dbReference type="ARBA" id="ARBA00022737"/>
    </source>
</evidence>
<dbReference type="RefSeq" id="XP_008862052.1">
    <property type="nucleotide sequence ID" value="XM_008863830.1"/>
</dbReference>
<dbReference type="GeneID" id="20077934"/>
<protein>
    <submittedName>
        <fullName evidence="5">Uncharacterized protein</fullName>
    </submittedName>
</protein>
<dbReference type="AlphaFoldDB" id="A0A024UQW7"/>
<reference evidence="5" key="1">
    <citation type="submission" date="2013-12" db="EMBL/GenBank/DDBJ databases">
        <title>The Genome Sequence of Aphanomyces invadans NJM9701.</title>
        <authorList>
            <consortium name="The Broad Institute Genomics Platform"/>
            <person name="Russ C."/>
            <person name="Tyler B."/>
            <person name="van West P."/>
            <person name="Dieguez-Uribeondo J."/>
            <person name="Young S.K."/>
            <person name="Zeng Q."/>
            <person name="Gargeya S."/>
            <person name="Fitzgerald M."/>
            <person name="Abouelleil A."/>
            <person name="Alvarado L."/>
            <person name="Chapman S.B."/>
            <person name="Gainer-Dewar J."/>
            <person name="Goldberg J."/>
            <person name="Griggs A."/>
            <person name="Gujja S."/>
            <person name="Hansen M."/>
            <person name="Howarth C."/>
            <person name="Imamovic A."/>
            <person name="Ireland A."/>
            <person name="Larimer J."/>
            <person name="McCowan C."/>
            <person name="Murphy C."/>
            <person name="Pearson M."/>
            <person name="Poon T.W."/>
            <person name="Priest M."/>
            <person name="Roberts A."/>
            <person name="Saif S."/>
            <person name="Shea T."/>
            <person name="Sykes S."/>
            <person name="Wortman J."/>
            <person name="Nusbaum C."/>
            <person name="Birren B."/>
        </authorList>
    </citation>
    <scope>NUCLEOTIDE SEQUENCE [LARGE SCALE GENOMIC DNA]</scope>
    <source>
        <strain evidence="5">NJM9701</strain>
    </source>
</reference>
<dbReference type="InterPro" id="IPR015943">
    <property type="entry name" value="WD40/YVTN_repeat-like_dom_sf"/>
</dbReference>
<name>A0A024UQW7_9STRA</name>
<dbReference type="PANTHER" id="PTHR22652">
    <property type="entry name" value="NUCLEOPORIN NUP43"/>
    <property type="match status" value="1"/>
</dbReference>
<dbReference type="VEuPathDB" id="FungiDB:H310_00884"/>
<dbReference type="OrthoDB" id="9890280at2759"/>
<gene>
    <name evidence="5" type="ORF">H310_00884</name>
</gene>
<dbReference type="SUPFAM" id="SSF50978">
    <property type="entry name" value="WD40 repeat-like"/>
    <property type="match status" value="1"/>
</dbReference>
<proteinExistence type="predicted"/>
<dbReference type="InterPro" id="IPR036322">
    <property type="entry name" value="WD40_repeat_dom_sf"/>
</dbReference>
<keyword evidence="4" id="KW-0539">Nucleus</keyword>
<dbReference type="EMBL" id="KI913953">
    <property type="protein sequence ID" value="ETW08247.1"/>
    <property type="molecule type" value="Genomic_DNA"/>
</dbReference>
<dbReference type="STRING" id="157072.A0A024UQW7"/>
<comment type="subcellular location">
    <subcellularLocation>
        <location evidence="1">Nucleus</location>
    </subcellularLocation>
</comment>
<sequence length="366" mass="38766">MGKEITSYVGQKVRAVKFLQGAKGAACLEGDECAVPLLVAGGYDSSDTAISLLFPQMPTADHMDLADEFGNEASTEIVELCSLEHAGDVTSLGFLSLANNDFVVSGSSNGSLYVSSIIKSDASLALKSVAIPQWEHLSLGSLAGIDVDSPSASIVAACESGQVVWANLDRPRSVLVLDLDEWATHDVKMLGIETHIALACANPRQPLQLWDLKASHDKPVSTSGAAGSAYTCLAAHPTRPELLLAGTKDGSLTLWDRRFLGNGALRTECRHKKAVRSVKWHDAKPGFVFTASDDHTVLSWDFYAGNGSPSSDKVDYERHSRDGGVTVTTVANGILPWNTLDVDGVSDTLIAGSDNHSVVLVDCATS</sequence>
<dbReference type="InterPro" id="IPR001680">
    <property type="entry name" value="WD40_rpt"/>
</dbReference>
<dbReference type="SMART" id="SM00320">
    <property type="entry name" value="WD40"/>
    <property type="match status" value="4"/>
</dbReference>
<dbReference type="Gene3D" id="2.130.10.10">
    <property type="entry name" value="YVTN repeat-like/Quinoprotein amine dehydrogenase"/>
    <property type="match status" value="1"/>
</dbReference>
<keyword evidence="2" id="KW-0853">WD repeat</keyword>
<evidence type="ECO:0000256" key="4">
    <source>
        <dbReference type="ARBA" id="ARBA00023242"/>
    </source>
</evidence>